<name>A0A0F9E304_9ZZZZ</name>
<sequence length="99" mass="10825">MFSSVKSQSESACEIDSAPFHELVGRLCEGWLDNPEDVRRTISIKAFVQQRLDENLTADQTEALIESIRAMELLAKAGNLQLLESAHGEEKIGSGAPPV</sequence>
<accession>A0A0F9E304</accession>
<comment type="caution">
    <text evidence="1">The sequence shown here is derived from an EMBL/GenBank/DDBJ whole genome shotgun (WGS) entry which is preliminary data.</text>
</comment>
<organism evidence="1">
    <name type="scientific">marine sediment metagenome</name>
    <dbReference type="NCBI Taxonomy" id="412755"/>
    <lineage>
        <taxon>unclassified sequences</taxon>
        <taxon>metagenomes</taxon>
        <taxon>ecological metagenomes</taxon>
    </lineage>
</organism>
<dbReference type="EMBL" id="LAZR01036656">
    <property type="protein sequence ID" value="KKL24276.1"/>
    <property type="molecule type" value="Genomic_DNA"/>
</dbReference>
<gene>
    <name evidence="1" type="ORF">LCGC14_2416940</name>
</gene>
<evidence type="ECO:0000313" key="1">
    <source>
        <dbReference type="EMBL" id="KKL24276.1"/>
    </source>
</evidence>
<dbReference type="AlphaFoldDB" id="A0A0F9E304"/>
<reference evidence="1" key="1">
    <citation type="journal article" date="2015" name="Nature">
        <title>Complex archaea that bridge the gap between prokaryotes and eukaryotes.</title>
        <authorList>
            <person name="Spang A."/>
            <person name="Saw J.H."/>
            <person name="Jorgensen S.L."/>
            <person name="Zaremba-Niedzwiedzka K."/>
            <person name="Martijn J."/>
            <person name="Lind A.E."/>
            <person name="van Eijk R."/>
            <person name="Schleper C."/>
            <person name="Guy L."/>
            <person name="Ettema T.J."/>
        </authorList>
    </citation>
    <scope>NUCLEOTIDE SEQUENCE</scope>
</reference>
<protein>
    <submittedName>
        <fullName evidence="1">Uncharacterized protein</fullName>
    </submittedName>
</protein>
<proteinExistence type="predicted"/>